<evidence type="ECO:0000256" key="2">
    <source>
        <dbReference type="ARBA" id="ARBA00022730"/>
    </source>
</evidence>
<evidence type="ECO:0000256" key="5">
    <source>
        <dbReference type="ARBA" id="ARBA00023274"/>
    </source>
</evidence>
<dbReference type="STRING" id="1391653.AKJ08_1961"/>
<dbReference type="GO" id="GO:0022625">
    <property type="term" value="C:cytosolic large ribosomal subunit"/>
    <property type="evidence" value="ECO:0007669"/>
    <property type="project" value="UniProtKB-UniRule"/>
</dbReference>
<dbReference type="OrthoDB" id="9805007at2"/>
<gene>
    <name evidence="6" type="primary">rplF</name>
    <name evidence="10" type="ORF">AKJ08_1961</name>
</gene>
<feature type="domain" description="Large ribosomal subunit protein uL6 alpha-beta" evidence="9">
    <location>
        <begin position="11"/>
        <end position="82"/>
    </location>
</feature>
<evidence type="ECO:0000313" key="11">
    <source>
        <dbReference type="Proteomes" id="UP000055590"/>
    </source>
</evidence>
<dbReference type="Pfam" id="PF00347">
    <property type="entry name" value="Ribosomal_L6"/>
    <property type="match status" value="2"/>
</dbReference>
<dbReference type="InterPro" id="IPR002358">
    <property type="entry name" value="Ribosomal_uL6_CS"/>
</dbReference>
<dbReference type="EMBL" id="CP012332">
    <property type="protein sequence ID" value="AKU91574.1"/>
    <property type="molecule type" value="Genomic_DNA"/>
</dbReference>
<comment type="function">
    <text evidence="6 8">This protein binds to the 23S rRNA, and is important in its secondary structure. It is located near the subunit interface in the base of the L7/L12 stalk, and near the tRNA binding site of the peptidyltransferase center.</text>
</comment>
<dbReference type="RefSeq" id="WP_050725868.1">
    <property type="nucleotide sequence ID" value="NZ_CP012332.1"/>
</dbReference>
<comment type="similarity">
    <text evidence="1 6 7">Belongs to the universal ribosomal protein uL6 family.</text>
</comment>
<evidence type="ECO:0000256" key="4">
    <source>
        <dbReference type="ARBA" id="ARBA00022980"/>
    </source>
</evidence>
<organism evidence="10 11">
    <name type="scientific">Vulgatibacter incomptus</name>
    <dbReference type="NCBI Taxonomy" id="1391653"/>
    <lineage>
        <taxon>Bacteria</taxon>
        <taxon>Pseudomonadati</taxon>
        <taxon>Myxococcota</taxon>
        <taxon>Myxococcia</taxon>
        <taxon>Myxococcales</taxon>
        <taxon>Cystobacterineae</taxon>
        <taxon>Vulgatibacteraceae</taxon>
        <taxon>Vulgatibacter</taxon>
    </lineage>
</organism>
<dbReference type="GO" id="GO:0002181">
    <property type="term" value="P:cytoplasmic translation"/>
    <property type="evidence" value="ECO:0007669"/>
    <property type="project" value="TreeGrafter"/>
</dbReference>
<dbReference type="PIRSF" id="PIRSF002162">
    <property type="entry name" value="Ribosomal_L6"/>
    <property type="match status" value="1"/>
</dbReference>
<accession>A0A0K1PEM4</accession>
<dbReference type="FunFam" id="3.90.930.12:FF:000002">
    <property type="entry name" value="50S ribosomal protein L6"/>
    <property type="match status" value="1"/>
</dbReference>
<evidence type="ECO:0000256" key="6">
    <source>
        <dbReference type="HAMAP-Rule" id="MF_01365"/>
    </source>
</evidence>
<dbReference type="FunFam" id="3.90.930.12:FF:000001">
    <property type="entry name" value="50S ribosomal protein L6"/>
    <property type="match status" value="1"/>
</dbReference>
<reference evidence="10 11" key="1">
    <citation type="submission" date="2015-08" db="EMBL/GenBank/DDBJ databases">
        <authorList>
            <person name="Babu N.S."/>
            <person name="Beckwith C.J."/>
            <person name="Beseler K.G."/>
            <person name="Brison A."/>
            <person name="Carone J.V."/>
            <person name="Caskin T.P."/>
            <person name="Diamond M."/>
            <person name="Durham M.E."/>
            <person name="Foxe J.M."/>
            <person name="Go M."/>
            <person name="Henderson B.A."/>
            <person name="Jones I.B."/>
            <person name="McGettigan J.A."/>
            <person name="Micheletti S.J."/>
            <person name="Nasrallah M.E."/>
            <person name="Ortiz D."/>
            <person name="Piller C.R."/>
            <person name="Privatt S.R."/>
            <person name="Schneider S.L."/>
            <person name="Sharp S."/>
            <person name="Smith T.C."/>
            <person name="Stanton J.D."/>
            <person name="Ullery H.E."/>
            <person name="Wilson R.J."/>
            <person name="Serrano M.G."/>
            <person name="Buck G."/>
            <person name="Lee V."/>
            <person name="Wang Y."/>
            <person name="Carvalho R."/>
            <person name="Voegtly L."/>
            <person name="Shi R."/>
            <person name="Duckworth R."/>
            <person name="Johnson A."/>
            <person name="Loviza R."/>
            <person name="Walstead R."/>
            <person name="Shah Z."/>
            <person name="Kiflezghi M."/>
            <person name="Wade K."/>
            <person name="Ball S.L."/>
            <person name="Bradley K.W."/>
            <person name="Asai D.J."/>
            <person name="Bowman C.A."/>
            <person name="Russell D.A."/>
            <person name="Pope W.H."/>
            <person name="Jacobs-Sera D."/>
            <person name="Hendrix R.W."/>
            <person name="Hatfull G.F."/>
        </authorList>
    </citation>
    <scope>NUCLEOTIDE SEQUENCE [LARGE SCALE GENOMIC DNA]</scope>
    <source>
        <strain evidence="10 11">DSM 27710</strain>
    </source>
</reference>
<dbReference type="PANTHER" id="PTHR11655:SF14">
    <property type="entry name" value="LARGE RIBOSOMAL SUBUNIT PROTEIN UL6M"/>
    <property type="match status" value="1"/>
</dbReference>
<dbReference type="PROSITE" id="PS00525">
    <property type="entry name" value="RIBOSOMAL_L6_1"/>
    <property type="match status" value="1"/>
</dbReference>
<dbReference type="AlphaFoldDB" id="A0A0K1PEM4"/>
<evidence type="ECO:0000256" key="8">
    <source>
        <dbReference type="RuleBase" id="RU003870"/>
    </source>
</evidence>
<dbReference type="Gene3D" id="3.90.930.12">
    <property type="entry name" value="Ribosomal protein L6, alpha-beta domain"/>
    <property type="match status" value="2"/>
</dbReference>
<dbReference type="InterPro" id="IPR000702">
    <property type="entry name" value="Ribosomal_uL6-like"/>
</dbReference>
<evidence type="ECO:0000313" key="10">
    <source>
        <dbReference type="EMBL" id="AKU91574.1"/>
    </source>
</evidence>
<dbReference type="InterPro" id="IPR020040">
    <property type="entry name" value="Ribosomal_uL6_a/b-dom"/>
</dbReference>
<dbReference type="NCBIfam" id="TIGR03654">
    <property type="entry name" value="L6_bact"/>
    <property type="match status" value="1"/>
</dbReference>
<keyword evidence="4 6" id="KW-0689">Ribosomal protein</keyword>
<evidence type="ECO:0000256" key="7">
    <source>
        <dbReference type="RuleBase" id="RU003869"/>
    </source>
</evidence>
<keyword evidence="5 6" id="KW-0687">Ribonucleoprotein</keyword>
<comment type="subunit">
    <text evidence="6">Part of the 50S ribosomal subunit.</text>
</comment>
<dbReference type="InterPro" id="IPR036789">
    <property type="entry name" value="Ribosomal_uL6-like_a/b-dom_sf"/>
</dbReference>
<keyword evidence="2 6" id="KW-0699">rRNA-binding</keyword>
<dbReference type="PANTHER" id="PTHR11655">
    <property type="entry name" value="60S/50S RIBOSOMAL PROTEIN L6/L9"/>
    <property type="match status" value="1"/>
</dbReference>
<dbReference type="PATRIC" id="fig|1391653.3.peg.2052"/>
<dbReference type="GO" id="GO:0019843">
    <property type="term" value="F:rRNA binding"/>
    <property type="evidence" value="ECO:0007669"/>
    <property type="project" value="UniProtKB-UniRule"/>
</dbReference>
<dbReference type="KEGG" id="vin:AKJ08_1961"/>
<evidence type="ECO:0000256" key="3">
    <source>
        <dbReference type="ARBA" id="ARBA00022884"/>
    </source>
</evidence>
<dbReference type="GO" id="GO:0003735">
    <property type="term" value="F:structural constituent of ribosome"/>
    <property type="evidence" value="ECO:0007669"/>
    <property type="project" value="UniProtKB-UniRule"/>
</dbReference>
<dbReference type="HAMAP" id="MF_01365_B">
    <property type="entry name" value="Ribosomal_uL6_B"/>
    <property type="match status" value="1"/>
</dbReference>
<dbReference type="PRINTS" id="PR00059">
    <property type="entry name" value="RIBOSOMALL6"/>
</dbReference>
<proteinExistence type="inferred from homology"/>
<dbReference type="Proteomes" id="UP000055590">
    <property type="component" value="Chromosome"/>
</dbReference>
<evidence type="ECO:0000259" key="9">
    <source>
        <dbReference type="Pfam" id="PF00347"/>
    </source>
</evidence>
<feature type="domain" description="Large ribosomal subunit protein uL6 alpha-beta" evidence="9">
    <location>
        <begin position="91"/>
        <end position="164"/>
    </location>
</feature>
<dbReference type="InterPro" id="IPR019906">
    <property type="entry name" value="Ribosomal_uL6_bac-type"/>
</dbReference>
<keyword evidence="11" id="KW-1185">Reference proteome</keyword>
<protein>
    <recommendedName>
        <fullName evidence="6">Large ribosomal subunit protein uL6</fullName>
    </recommendedName>
</protein>
<sequence>MSRIGKRPVAIPEKVKVQLIGNQMSAEGPKGKGNLTIGKNINVRIEGNQVIVERPDESAEARAMHGLTRTIVNNLITGVSAGFSKILDINGVGFRAEVKGQELHLTLGFSHPVVFPLPQGVSASVEKQTRLTITGSDKQVIGETASKIRSLRLPEPYKGKGIKYAEETIRRKQGKTGAA</sequence>
<evidence type="ECO:0000256" key="1">
    <source>
        <dbReference type="ARBA" id="ARBA00009356"/>
    </source>
</evidence>
<dbReference type="SUPFAM" id="SSF56053">
    <property type="entry name" value="Ribosomal protein L6"/>
    <property type="match status" value="2"/>
</dbReference>
<name>A0A0K1PEM4_9BACT</name>
<keyword evidence="3 6" id="KW-0694">RNA-binding</keyword>